<dbReference type="InterPro" id="IPR025347">
    <property type="entry name" value="DUF4251"/>
</dbReference>
<organism evidence="1 2">
    <name type="scientific">Aquimarina intermedia</name>
    <dbReference type="NCBI Taxonomy" id="350814"/>
    <lineage>
        <taxon>Bacteria</taxon>
        <taxon>Pseudomonadati</taxon>
        <taxon>Bacteroidota</taxon>
        <taxon>Flavobacteriia</taxon>
        <taxon>Flavobacteriales</taxon>
        <taxon>Flavobacteriaceae</taxon>
        <taxon>Aquimarina</taxon>
    </lineage>
</organism>
<protein>
    <submittedName>
        <fullName evidence="1">Uncharacterized protein DUF4251</fullName>
    </submittedName>
</protein>
<dbReference type="AlphaFoldDB" id="A0A5S5C7H4"/>
<gene>
    <name evidence="1" type="ORF">BD809_103358</name>
</gene>
<name>A0A5S5C7H4_9FLAO</name>
<accession>A0A5S5C7H4</accession>
<comment type="caution">
    <text evidence="1">The sequence shown here is derived from an EMBL/GenBank/DDBJ whole genome shotgun (WGS) entry which is preliminary data.</text>
</comment>
<dbReference type="EMBL" id="VNHU01000003">
    <property type="protein sequence ID" value="TYP75294.1"/>
    <property type="molecule type" value="Genomic_DNA"/>
</dbReference>
<reference evidence="1 2" key="1">
    <citation type="submission" date="2019-07" db="EMBL/GenBank/DDBJ databases">
        <title>Genomic Encyclopedia of Archaeal and Bacterial Type Strains, Phase II (KMG-II): from individual species to whole genera.</title>
        <authorList>
            <person name="Goeker M."/>
        </authorList>
    </citation>
    <scope>NUCLEOTIDE SEQUENCE [LARGE SCALE GENOMIC DNA]</scope>
    <source>
        <strain evidence="1 2">DSM 17527</strain>
    </source>
</reference>
<dbReference type="Gene3D" id="2.40.128.410">
    <property type="match status" value="1"/>
</dbReference>
<keyword evidence="2" id="KW-1185">Reference proteome</keyword>
<dbReference type="Pfam" id="PF14059">
    <property type="entry name" value="DUF4251"/>
    <property type="match status" value="1"/>
</dbReference>
<evidence type="ECO:0000313" key="2">
    <source>
        <dbReference type="Proteomes" id="UP000324376"/>
    </source>
</evidence>
<dbReference type="OrthoDB" id="1448121at2"/>
<sequence>MIIRLLSIQLSKTVGYKNTIIVFTILNIPWSQSLIQMKRILFLIGICIILLSCKSSKSTAAQIETLDDIIQSQKFTIESTWAYPQLTNAVQQVLNSGLMLPGNTANSISLIGNSNFLTISGDSISSFLPYYGERQMQIDYSGRDNAIQLNGTINAYQATKNKDNSYSINFEAKNNSENFQVFLKLYPNLKANLILNGNSRFPIRYSGNLLSHPEQKTK</sequence>
<evidence type="ECO:0000313" key="1">
    <source>
        <dbReference type="EMBL" id="TYP75294.1"/>
    </source>
</evidence>
<proteinExistence type="predicted"/>
<dbReference type="Proteomes" id="UP000324376">
    <property type="component" value="Unassembled WGS sequence"/>
</dbReference>